<dbReference type="NCBIfam" id="TIGR00112">
    <property type="entry name" value="proC"/>
    <property type="match status" value="1"/>
</dbReference>
<evidence type="ECO:0000259" key="6">
    <source>
        <dbReference type="Pfam" id="PF14748"/>
    </source>
</evidence>
<keyword evidence="2 4" id="KW-0521">NADP</keyword>
<comment type="caution">
    <text evidence="7">The sequence shown here is derived from an EMBL/GenBank/DDBJ whole genome shotgun (WGS) entry which is preliminary data.</text>
</comment>
<dbReference type="PANTHER" id="PTHR11645:SF0">
    <property type="entry name" value="PYRROLINE-5-CARBOXYLATE REDUCTASE 3"/>
    <property type="match status" value="1"/>
</dbReference>
<organism evidence="7 8">
    <name type="scientific">Zancudomyces culisetae</name>
    <name type="common">Gut fungus</name>
    <name type="synonym">Smittium culisetae</name>
    <dbReference type="NCBI Taxonomy" id="1213189"/>
    <lineage>
        <taxon>Eukaryota</taxon>
        <taxon>Fungi</taxon>
        <taxon>Fungi incertae sedis</taxon>
        <taxon>Zoopagomycota</taxon>
        <taxon>Kickxellomycotina</taxon>
        <taxon>Harpellomycetes</taxon>
        <taxon>Harpellales</taxon>
        <taxon>Legeriomycetaceae</taxon>
        <taxon>Zancudomyces</taxon>
    </lineage>
</organism>
<evidence type="ECO:0000256" key="1">
    <source>
        <dbReference type="ARBA" id="ARBA00005525"/>
    </source>
</evidence>
<keyword evidence="3" id="KW-0560">Oxidoreductase</keyword>
<evidence type="ECO:0000313" key="8">
    <source>
        <dbReference type="Proteomes" id="UP000188320"/>
    </source>
</evidence>
<dbReference type="AlphaFoldDB" id="A0A1R1PG10"/>
<dbReference type="Pfam" id="PF03807">
    <property type="entry name" value="F420_oxidored"/>
    <property type="match status" value="1"/>
</dbReference>
<dbReference type="GO" id="GO:0004735">
    <property type="term" value="F:pyrroline-5-carboxylate reductase activity"/>
    <property type="evidence" value="ECO:0007669"/>
    <property type="project" value="InterPro"/>
</dbReference>
<dbReference type="PANTHER" id="PTHR11645">
    <property type="entry name" value="PYRROLINE-5-CARBOXYLATE REDUCTASE"/>
    <property type="match status" value="1"/>
</dbReference>
<dbReference type="InterPro" id="IPR028939">
    <property type="entry name" value="P5C_Rdtase_cat_N"/>
</dbReference>
<feature type="binding site" evidence="4">
    <location>
        <begin position="75"/>
        <end position="78"/>
    </location>
    <ligand>
        <name>NADP(+)</name>
        <dbReference type="ChEBI" id="CHEBI:58349"/>
    </ligand>
</feature>
<dbReference type="Gene3D" id="3.40.50.720">
    <property type="entry name" value="NAD(P)-binding Rossmann-like Domain"/>
    <property type="match status" value="1"/>
</dbReference>
<dbReference type="InterPro" id="IPR000304">
    <property type="entry name" value="Pyrroline-COOH_reductase"/>
</dbReference>
<comment type="similarity">
    <text evidence="1">Belongs to the pyrroline-5-carboxylate reductase family.</text>
</comment>
<sequence>MVGKNICLIGGGNMGESIIAGLIQGGHDKGGIYVADPYQPRLEYLKKTYGVFVTTSNIECLNGVKNGKPDIIIIATKPSYVPVVISETRDILKRTNPLLMSIAAGVSSSSIYNWASDDEYKTVAVVRMMPNTPALVNEGAAGLISNEYVTPEQKALAETVAKNLSKYFFWFKTDRDIDSVTAISGSGPAYFFYVMEAMEKAAVEMGLDKESSRKLIAQTCIGAGKMVLGTDKEISELRAAVTSPNGTTHAAIESMKADSVGEHIAKGCHAAKARSIELSKM</sequence>
<dbReference type="Gene3D" id="1.10.3730.10">
    <property type="entry name" value="ProC C-terminal domain-like"/>
    <property type="match status" value="1"/>
</dbReference>
<protein>
    <submittedName>
        <fullName evidence="7">Pyrroline-5-carboxylate reductase</fullName>
    </submittedName>
</protein>
<dbReference type="InterPro" id="IPR029036">
    <property type="entry name" value="P5CR_dimer"/>
</dbReference>
<dbReference type="InterPro" id="IPR036291">
    <property type="entry name" value="NAD(P)-bd_dom_sf"/>
</dbReference>
<dbReference type="PIRSF" id="PIRSF000193">
    <property type="entry name" value="Pyrrol-5-carb_rd"/>
    <property type="match status" value="1"/>
</dbReference>
<dbReference type="EMBL" id="LSSK01001357">
    <property type="protein sequence ID" value="OMH79930.1"/>
    <property type="molecule type" value="Genomic_DNA"/>
</dbReference>
<dbReference type="Pfam" id="PF14748">
    <property type="entry name" value="P5CR_dimer"/>
    <property type="match status" value="1"/>
</dbReference>
<evidence type="ECO:0000259" key="5">
    <source>
        <dbReference type="Pfam" id="PF03807"/>
    </source>
</evidence>
<feature type="binding site" evidence="4">
    <location>
        <begin position="9"/>
        <end position="14"/>
    </location>
    <ligand>
        <name>NADP(+)</name>
        <dbReference type="ChEBI" id="CHEBI:58349"/>
    </ligand>
</feature>
<dbReference type="InterPro" id="IPR008927">
    <property type="entry name" value="6-PGluconate_DH-like_C_sf"/>
</dbReference>
<evidence type="ECO:0000313" key="7">
    <source>
        <dbReference type="EMBL" id="OMH79930.1"/>
    </source>
</evidence>
<feature type="binding site" evidence="4">
    <location>
        <position position="57"/>
    </location>
    <ligand>
        <name>NADPH</name>
        <dbReference type="ChEBI" id="CHEBI:57783"/>
    </ligand>
</feature>
<dbReference type="FunFam" id="1.10.3730.10:FF:000001">
    <property type="entry name" value="Pyrroline-5-carboxylate reductase"/>
    <property type="match status" value="1"/>
</dbReference>
<dbReference type="SUPFAM" id="SSF51735">
    <property type="entry name" value="NAD(P)-binding Rossmann-fold domains"/>
    <property type="match status" value="1"/>
</dbReference>
<evidence type="ECO:0000256" key="2">
    <source>
        <dbReference type="ARBA" id="ARBA00022857"/>
    </source>
</evidence>
<accession>A0A1R1PG10</accession>
<dbReference type="Proteomes" id="UP000188320">
    <property type="component" value="Unassembled WGS sequence"/>
</dbReference>
<feature type="domain" description="Pyrroline-5-carboxylate reductase catalytic N-terminal" evidence="5">
    <location>
        <begin position="6"/>
        <end position="104"/>
    </location>
</feature>
<proteinExistence type="inferred from homology"/>
<dbReference type="OrthoDB" id="10263291at2759"/>
<feature type="domain" description="Pyrroline-5-carboxylate reductase dimerisation" evidence="6">
    <location>
        <begin position="175"/>
        <end position="278"/>
    </location>
</feature>
<dbReference type="SUPFAM" id="SSF48179">
    <property type="entry name" value="6-phosphogluconate dehydrogenase C-terminal domain-like"/>
    <property type="match status" value="1"/>
</dbReference>
<gene>
    <name evidence="7" type="ORF">AX774_g6644</name>
</gene>
<keyword evidence="8" id="KW-1185">Reference proteome</keyword>
<name>A0A1R1PG10_ZANCU</name>
<reference evidence="8" key="1">
    <citation type="submission" date="2017-01" db="EMBL/GenBank/DDBJ databases">
        <authorList>
            <person name="Wang Y."/>
            <person name="White M."/>
            <person name="Kvist S."/>
            <person name="Moncalvo J.-M."/>
        </authorList>
    </citation>
    <scope>NUCLEOTIDE SEQUENCE [LARGE SCALE GENOMIC DNA]</scope>
    <source>
        <strain evidence="8">COL-18-3</strain>
    </source>
</reference>
<dbReference type="GO" id="GO:0055129">
    <property type="term" value="P:L-proline biosynthetic process"/>
    <property type="evidence" value="ECO:0007669"/>
    <property type="project" value="TreeGrafter"/>
</dbReference>
<evidence type="ECO:0000256" key="4">
    <source>
        <dbReference type="PIRSR" id="PIRSR000193-1"/>
    </source>
</evidence>
<dbReference type="HAMAP" id="MF_01925">
    <property type="entry name" value="P5C_reductase"/>
    <property type="match status" value="1"/>
</dbReference>
<evidence type="ECO:0000256" key="3">
    <source>
        <dbReference type="ARBA" id="ARBA00023002"/>
    </source>
</evidence>